<dbReference type="Gene3D" id="1.50.40.10">
    <property type="entry name" value="Mitochondrial carrier domain"/>
    <property type="match status" value="2"/>
</dbReference>
<comment type="subcellular location">
    <subcellularLocation>
        <location evidence="1">Mitochondrion membrane</location>
        <topology evidence="1">Multi-pass membrane protein</topology>
    </subcellularLocation>
</comment>
<keyword evidence="4 8" id="KW-0812">Transmembrane</keyword>
<proteinExistence type="inferred from homology"/>
<evidence type="ECO:0000256" key="5">
    <source>
        <dbReference type="ARBA" id="ARBA00022989"/>
    </source>
</evidence>
<dbReference type="PANTHER" id="PTHR45758">
    <property type="entry name" value="MITOFERRIN-1-RELATED"/>
    <property type="match status" value="1"/>
</dbReference>
<dbReference type="PROSITE" id="PS50920">
    <property type="entry name" value="SOLCAR"/>
    <property type="match status" value="3"/>
</dbReference>
<keyword evidence="12" id="KW-1185">Reference proteome</keyword>
<sequence>MEVRASPSPAAAATAAASVASSVSAANAAAAASASASRSAAAGSAVHLSLEERVNWEEWKGEDPFWLHALCGSIAGCTEHIAMFPIDTLKTRVQALQEGSGITLSQAFRSILTERGWKGLFRGLGAVTSGCIPAHASLFCVYEVMKDRLGIHHEGHFPVRAMLCGATATFSHDFIMTPMDVVKQRMQLGCYRSMVDCFVTVVRSEGIASFFRSVPTTVLMNIPYGAMFVAVNESMKEALGLSSSAVPHAASHTHVAGHHVHQHHFDSDHHHHHHRHHDHQRHPQHRHDHSAAASASPPPQAPPAPSPADATSAAQTAYALPLYFLAAGLSGGFASAITTPLDSCECSATGEQAINVAATDAATVTLKYQDFLSTSRTIWVEEGLHGFCRGMLLRSLQGAPSAALCWGTYEALKFVLGSLFQRGQTDNLIT</sequence>
<evidence type="ECO:0000256" key="8">
    <source>
        <dbReference type="PROSITE-ProRule" id="PRU00282"/>
    </source>
</evidence>
<evidence type="ECO:0008006" key="13">
    <source>
        <dbReference type="Google" id="ProtNLM"/>
    </source>
</evidence>
<feature type="compositionally biased region" description="Basic residues" evidence="10">
    <location>
        <begin position="270"/>
        <end position="288"/>
    </location>
</feature>
<feature type="repeat" description="Solcar" evidence="8">
    <location>
        <begin position="156"/>
        <end position="238"/>
    </location>
</feature>
<dbReference type="InterPro" id="IPR023395">
    <property type="entry name" value="MCP_dom_sf"/>
</dbReference>
<evidence type="ECO:0000256" key="10">
    <source>
        <dbReference type="SAM" id="MobiDB-lite"/>
    </source>
</evidence>
<dbReference type="PANTHER" id="PTHR45758:SF4">
    <property type="entry name" value="MITOFERRIN-1"/>
    <property type="match status" value="1"/>
</dbReference>
<dbReference type="GO" id="GO:0048250">
    <property type="term" value="P:iron import into the mitochondrion"/>
    <property type="evidence" value="ECO:0007669"/>
    <property type="project" value="TreeGrafter"/>
</dbReference>
<feature type="region of interest" description="Disordered" evidence="10">
    <location>
        <begin position="250"/>
        <end position="310"/>
    </location>
</feature>
<evidence type="ECO:0000256" key="4">
    <source>
        <dbReference type="ARBA" id="ARBA00022692"/>
    </source>
</evidence>
<protein>
    <recommendedName>
        <fullName evidence="13">Mitochondrial carrier protein</fullName>
    </recommendedName>
</protein>
<organism evidence="11 12">
    <name type="scientific">Vitrella brassicaformis (strain CCMP3155)</name>
    <dbReference type="NCBI Taxonomy" id="1169540"/>
    <lineage>
        <taxon>Eukaryota</taxon>
        <taxon>Sar</taxon>
        <taxon>Alveolata</taxon>
        <taxon>Colpodellida</taxon>
        <taxon>Vitrellaceae</taxon>
        <taxon>Vitrella</taxon>
    </lineage>
</organism>
<evidence type="ECO:0000256" key="3">
    <source>
        <dbReference type="ARBA" id="ARBA00022448"/>
    </source>
</evidence>
<keyword evidence="3 9" id="KW-0813">Transport</keyword>
<dbReference type="GO" id="GO:0031966">
    <property type="term" value="C:mitochondrial membrane"/>
    <property type="evidence" value="ECO:0007669"/>
    <property type="project" value="UniProtKB-SubCell"/>
</dbReference>
<dbReference type="SUPFAM" id="SSF103506">
    <property type="entry name" value="Mitochondrial carrier"/>
    <property type="match status" value="1"/>
</dbReference>
<name>A0A0G4EBV7_VITBC</name>
<dbReference type="Pfam" id="PF00153">
    <property type="entry name" value="Mito_carr"/>
    <property type="match status" value="3"/>
</dbReference>
<evidence type="ECO:0000256" key="6">
    <source>
        <dbReference type="ARBA" id="ARBA00023128"/>
    </source>
</evidence>
<feature type="repeat" description="Solcar" evidence="8">
    <location>
        <begin position="318"/>
        <end position="415"/>
    </location>
</feature>
<dbReference type="InterPro" id="IPR018108">
    <property type="entry name" value="MCP_transmembrane"/>
</dbReference>
<keyword evidence="5" id="KW-1133">Transmembrane helix</keyword>
<dbReference type="VEuPathDB" id="CryptoDB:Vbra_6970"/>
<dbReference type="GO" id="GO:0015093">
    <property type="term" value="F:ferrous iron transmembrane transporter activity"/>
    <property type="evidence" value="ECO:0007669"/>
    <property type="project" value="TreeGrafter"/>
</dbReference>
<keyword evidence="7 8" id="KW-0472">Membrane</keyword>
<evidence type="ECO:0000256" key="1">
    <source>
        <dbReference type="ARBA" id="ARBA00004225"/>
    </source>
</evidence>
<dbReference type="InParanoid" id="A0A0G4EBV7"/>
<gene>
    <name evidence="11" type="ORF">Vbra_6970</name>
</gene>
<evidence type="ECO:0000256" key="9">
    <source>
        <dbReference type="RuleBase" id="RU000488"/>
    </source>
</evidence>
<dbReference type="PhylomeDB" id="A0A0G4EBV7"/>
<evidence type="ECO:0000256" key="2">
    <source>
        <dbReference type="ARBA" id="ARBA00006375"/>
    </source>
</evidence>
<evidence type="ECO:0000313" key="11">
    <source>
        <dbReference type="EMBL" id="CEL93135.1"/>
    </source>
</evidence>
<accession>A0A0G4EBV7</accession>
<reference evidence="11 12" key="1">
    <citation type="submission" date="2014-11" db="EMBL/GenBank/DDBJ databases">
        <authorList>
            <person name="Zhu J."/>
            <person name="Qi W."/>
            <person name="Song R."/>
        </authorList>
    </citation>
    <scope>NUCLEOTIDE SEQUENCE [LARGE SCALE GENOMIC DNA]</scope>
</reference>
<keyword evidence="6" id="KW-0496">Mitochondrion</keyword>
<dbReference type="Proteomes" id="UP000041254">
    <property type="component" value="Unassembled WGS sequence"/>
</dbReference>
<feature type="repeat" description="Solcar" evidence="8">
    <location>
        <begin position="63"/>
        <end position="148"/>
    </location>
</feature>
<dbReference type="STRING" id="1169540.A0A0G4EBV7"/>
<evidence type="ECO:0000313" key="12">
    <source>
        <dbReference type="Proteomes" id="UP000041254"/>
    </source>
</evidence>
<feature type="compositionally biased region" description="Pro residues" evidence="10">
    <location>
        <begin position="296"/>
        <end position="306"/>
    </location>
</feature>
<dbReference type="OrthoDB" id="448038at2759"/>
<dbReference type="AlphaFoldDB" id="A0A0G4EBV7"/>
<dbReference type="EMBL" id="CDMY01000138">
    <property type="protein sequence ID" value="CEL93135.1"/>
    <property type="molecule type" value="Genomic_DNA"/>
</dbReference>
<comment type="similarity">
    <text evidence="2 9">Belongs to the mitochondrial carrier (TC 2.A.29) family.</text>
</comment>
<evidence type="ECO:0000256" key="7">
    <source>
        <dbReference type="ARBA" id="ARBA00023136"/>
    </source>
</evidence>